<evidence type="ECO:0000256" key="3">
    <source>
        <dbReference type="ARBA" id="ARBA00022448"/>
    </source>
</evidence>
<evidence type="ECO:0000313" key="16">
    <source>
        <dbReference type="Proteomes" id="UP000234474"/>
    </source>
</evidence>
<feature type="transmembrane region" description="Helical" evidence="14">
    <location>
        <begin position="27"/>
        <end position="47"/>
    </location>
</feature>
<keyword evidence="8 14" id="KW-1133">Transmembrane helix</keyword>
<dbReference type="PANTHER" id="PTHR31803:SF3">
    <property type="entry name" value="ALTERNATIVE OXIDASE"/>
    <property type="match status" value="1"/>
</dbReference>
<sequence length="179" mass="20472">MDLVSRYRRLVPGHKRHAKIQMTEKKWLARSIFLESVAGVPGTVGGMLRRMRSLGPLKRIMTAGQDWLMQLLVLGAQGVFFNGFFLSYPISPQTCHRFVGYLEEEAALTYSRAIENLEAGKLPQWEKLLAPEIAVYCWKIPEGNRTMEDLLLYICVDEANHTLGNLNQEFRSQFVRGQV</sequence>
<name>A0A2I1CH01_ASPN1</name>
<evidence type="ECO:0000256" key="1">
    <source>
        <dbReference type="ARBA" id="ARBA00004292"/>
    </source>
</evidence>
<dbReference type="RefSeq" id="XP_024685492.1">
    <property type="nucleotide sequence ID" value="XM_024829568.1"/>
</dbReference>
<evidence type="ECO:0000256" key="11">
    <source>
        <dbReference type="ARBA" id="ARBA00023136"/>
    </source>
</evidence>
<dbReference type="Gene3D" id="1.20.1260.140">
    <property type="entry name" value="Alternative oxidase"/>
    <property type="match status" value="2"/>
</dbReference>
<evidence type="ECO:0000256" key="14">
    <source>
        <dbReference type="SAM" id="Phobius"/>
    </source>
</evidence>
<dbReference type="InterPro" id="IPR002680">
    <property type="entry name" value="AOX"/>
</dbReference>
<evidence type="ECO:0000256" key="7">
    <source>
        <dbReference type="ARBA" id="ARBA00022982"/>
    </source>
</evidence>
<comment type="caution">
    <text evidence="15">The sequence shown here is derived from an EMBL/GenBank/DDBJ whole genome shotgun (WGS) entry which is preliminary data.</text>
</comment>
<gene>
    <name evidence="15" type="ORF">P174DRAFT_457640</name>
</gene>
<dbReference type="GO" id="GO:0005743">
    <property type="term" value="C:mitochondrial inner membrane"/>
    <property type="evidence" value="ECO:0007669"/>
    <property type="project" value="UniProtKB-SubCell"/>
</dbReference>
<comment type="subcellular location">
    <subcellularLocation>
        <location evidence="1">Mitochondrion inner membrane</location>
        <topology evidence="1">Multi-pass membrane protein</topology>
        <orientation evidence="1">Matrix side</orientation>
    </subcellularLocation>
</comment>
<dbReference type="Proteomes" id="UP000234474">
    <property type="component" value="Unassembled WGS sequence"/>
</dbReference>
<dbReference type="GO" id="GO:0046872">
    <property type="term" value="F:metal ion binding"/>
    <property type="evidence" value="ECO:0007669"/>
    <property type="project" value="UniProtKB-UniRule"/>
</dbReference>
<keyword evidence="10 13" id="KW-0408">Iron</keyword>
<keyword evidence="11 13" id="KW-0472">Membrane</keyword>
<dbReference type="EMBL" id="MSZS01000002">
    <property type="protein sequence ID" value="PKX96897.1"/>
    <property type="molecule type" value="Genomic_DNA"/>
</dbReference>
<evidence type="ECO:0000256" key="5">
    <source>
        <dbReference type="ARBA" id="ARBA00022692"/>
    </source>
</evidence>
<evidence type="ECO:0000256" key="2">
    <source>
        <dbReference type="ARBA" id="ARBA00008388"/>
    </source>
</evidence>
<evidence type="ECO:0000256" key="6">
    <source>
        <dbReference type="ARBA" id="ARBA00022723"/>
    </source>
</evidence>
<evidence type="ECO:0000256" key="13">
    <source>
        <dbReference type="RuleBase" id="RU003779"/>
    </source>
</evidence>
<dbReference type="Pfam" id="PF01786">
    <property type="entry name" value="AOX"/>
    <property type="match status" value="2"/>
</dbReference>
<keyword evidence="9 13" id="KW-0560">Oxidoreductase</keyword>
<evidence type="ECO:0000256" key="8">
    <source>
        <dbReference type="ARBA" id="ARBA00022989"/>
    </source>
</evidence>
<dbReference type="GO" id="GO:0010230">
    <property type="term" value="P:alternative respiration"/>
    <property type="evidence" value="ECO:0007669"/>
    <property type="project" value="TreeGrafter"/>
</dbReference>
<evidence type="ECO:0000256" key="10">
    <source>
        <dbReference type="ARBA" id="ARBA00023004"/>
    </source>
</evidence>
<comment type="function">
    <text evidence="12">Catalyzes cyanide-resistant oxygen consumption. May increase respiration when the cytochrome respiratory pathway is restricted, or in response to low temperatures.</text>
</comment>
<keyword evidence="6 13" id="KW-0479">Metal-binding</keyword>
<evidence type="ECO:0000256" key="4">
    <source>
        <dbReference type="ARBA" id="ARBA00022660"/>
    </source>
</evidence>
<keyword evidence="4 13" id="KW-0679">Respiratory chain</keyword>
<accession>A0A2I1CH01</accession>
<keyword evidence="5 13" id="KW-0812">Transmembrane</keyword>
<protein>
    <recommendedName>
        <fullName evidence="13">Alternative oxidase</fullName>
        <ecNumber evidence="13">1.-.-.-</ecNumber>
    </recommendedName>
</protein>
<dbReference type="GeneID" id="36536894"/>
<evidence type="ECO:0000256" key="9">
    <source>
        <dbReference type="ARBA" id="ARBA00023002"/>
    </source>
</evidence>
<comment type="cofactor">
    <cofactor evidence="13">
        <name>Fe cation</name>
        <dbReference type="ChEBI" id="CHEBI:24875"/>
    </cofactor>
    <text evidence="13">Binds 2 iron ions per subunit.</text>
</comment>
<dbReference type="OrthoDB" id="16906at2759"/>
<dbReference type="EC" id="1.-.-.-" evidence="13"/>
<dbReference type="STRING" id="1392255.A0A2I1CH01"/>
<keyword evidence="16" id="KW-1185">Reference proteome</keyword>
<dbReference type="GO" id="GO:0098803">
    <property type="term" value="C:respiratory chain complex"/>
    <property type="evidence" value="ECO:0007669"/>
    <property type="project" value="UniProtKB-UniRule"/>
</dbReference>
<dbReference type="GO" id="GO:0009916">
    <property type="term" value="F:alternative oxidase activity"/>
    <property type="evidence" value="ECO:0007669"/>
    <property type="project" value="UniProtKB-UniRule"/>
</dbReference>
<proteinExistence type="inferred from homology"/>
<reference evidence="16" key="1">
    <citation type="journal article" date="2018" name="Proc. Natl. Acad. Sci. U.S.A.">
        <title>Linking secondary metabolites to gene clusters through genome sequencing of six diverse Aspergillus species.</title>
        <authorList>
            <person name="Kaerboelling I."/>
            <person name="Vesth T.C."/>
            <person name="Frisvad J.C."/>
            <person name="Nybo J.L."/>
            <person name="Theobald S."/>
            <person name="Kuo A."/>
            <person name="Bowyer P."/>
            <person name="Matsuda Y."/>
            <person name="Mondo S."/>
            <person name="Lyhne E.K."/>
            <person name="Kogle M.E."/>
            <person name="Clum A."/>
            <person name="Lipzen A."/>
            <person name="Salamov A."/>
            <person name="Ngan C.Y."/>
            <person name="Daum C."/>
            <person name="Chiniquy J."/>
            <person name="Barry K."/>
            <person name="LaButti K."/>
            <person name="Haridas S."/>
            <person name="Simmons B.A."/>
            <person name="Magnuson J.K."/>
            <person name="Mortensen U.H."/>
            <person name="Larsen T.O."/>
            <person name="Grigoriev I.V."/>
            <person name="Baker S.E."/>
            <person name="Andersen M.R."/>
        </authorList>
    </citation>
    <scope>NUCLEOTIDE SEQUENCE [LARGE SCALE GENOMIC DNA]</scope>
    <source>
        <strain evidence="16">IBT 16806</strain>
    </source>
</reference>
<evidence type="ECO:0000256" key="12">
    <source>
        <dbReference type="ARBA" id="ARBA00025285"/>
    </source>
</evidence>
<dbReference type="OMA" id="MEENAMW"/>
<evidence type="ECO:0000313" key="15">
    <source>
        <dbReference type="EMBL" id="PKX96897.1"/>
    </source>
</evidence>
<dbReference type="VEuPathDB" id="FungiDB:P174DRAFT_457640"/>
<comment type="similarity">
    <text evidence="2 13">Belongs to the alternative oxidase family.</text>
</comment>
<organism evidence="15 16">
    <name type="scientific">Aspergillus novofumigatus (strain IBT 16806)</name>
    <dbReference type="NCBI Taxonomy" id="1392255"/>
    <lineage>
        <taxon>Eukaryota</taxon>
        <taxon>Fungi</taxon>
        <taxon>Dikarya</taxon>
        <taxon>Ascomycota</taxon>
        <taxon>Pezizomycotina</taxon>
        <taxon>Eurotiomycetes</taxon>
        <taxon>Eurotiomycetidae</taxon>
        <taxon>Eurotiales</taxon>
        <taxon>Aspergillaceae</taxon>
        <taxon>Aspergillus</taxon>
        <taxon>Aspergillus subgen. Fumigati</taxon>
    </lineage>
</organism>
<keyword evidence="3" id="KW-0813">Transport</keyword>
<dbReference type="AlphaFoldDB" id="A0A2I1CH01"/>
<dbReference type="PANTHER" id="PTHR31803">
    <property type="entry name" value="ALTERNATIVE OXIDASE"/>
    <property type="match status" value="1"/>
</dbReference>
<keyword evidence="7 13" id="KW-0249">Electron transport</keyword>
<feature type="transmembrane region" description="Helical" evidence="14">
    <location>
        <begin position="67"/>
        <end position="88"/>
    </location>
</feature>
<dbReference type="InterPro" id="IPR038659">
    <property type="entry name" value="AOX_sf"/>
</dbReference>